<dbReference type="OrthoDB" id="4913at2"/>
<comment type="similarity">
    <text evidence="2">Belongs to the ComB family.</text>
</comment>
<dbReference type="Gene3D" id="3.90.1560.10">
    <property type="entry name" value="ComB-like"/>
    <property type="match status" value="1"/>
</dbReference>
<dbReference type="InterPro" id="IPR005238">
    <property type="entry name" value="ComB-like"/>
</dbReference>
<dbReference type="Pfam" id="PF04029">
    <property type="entry name" value="2-ph_phosp"/>
    <property type="match status" value="1"/>
</dbReference>
<evidence type="ECO:0000313" key="8">
    <source>
        <dbReference type="EMBL" id="PQD94774.1"/>
    </source>
</evidence>
<dbReference type="EMBL" id="PKOZ01000007">
    <property type="protein sequence ID" value="PQD94774.1"/>
    <property type="molecule type" value="Genomic_DNA"/>
</dbReference>
<dbReference type="Proteomes" id="UP000239663">
    <property type="component" value="Unassembled WGS sequence"/>
</dbReference>
<evidence type="ECO:0000256" key="5">
    <source>
        <dbReference type="ARBA" id="ARBA00022801"/>
    </source>
</evidence>
<evidence type="ECO:0000313" key="9">
    <source>
        <dbReference type="Proteomes" id="UP000239663"/>
    </source>
</evidence>
<keyword evidence="5" id="KW-0378">Hydrolase</keyword>
<comment type="catalytic activity">
    <reaction evidence="7">
        <text>(2R)-O-phospho-3-sulfolactate + H2O = (2R)-3-sulfolactate + phosphate</text>
        <dbReference type="Rhea" id="RHEA:23416"/>
        <dbReference type="ChEBI" id="CHEBI:15377"/>
        <dbReference type="ChEBI" id="CHEBI:15597"/>
        <dbReference type="ChEBI" id="CHEBI:43474"/>
        <dbReference type="ChEBI" id="CHEBI:58738"/>
        <dbReference type="EC" id="3.1.3.71"/>
    </reaction>
</comment>
<dbReference type="GO" id="GO:0000287">
    <property type="term" value="F:magnesium ion binding"/>
    <property type="evidence" value="ECO:0007669"/>
    <property type="project" value="InterPro"/>
</dbReference>
<evidence type="ECO:0000256" key="7">
    <source>
        <dbReference type="ARBA" id="ARBA00033711"/>
    </source>
</evidence>
<dbReference type="InterPro" id="IPR036702">
    <property type="entry name" value="ComB-like_sf"/>
</dbReference>
<organism evidence="8 9">
    <name type="scientific">Pradoshia eiseniae</name>
    <dbReference type="NCBI Taxonomy" id="2064768"/>
    <lineage>
        <taxon>Bacteria</taxon>
        <taxon>Bacillati</taxon>
        <taxon>Bacillota</taxon>
        <taxon>Bacilli</taxon>
        <taxon>Bacillales</taxon>
        <taxon>Bacillaceae</taxon>
        <taxon>Pradoshia</taxon>
    </lineage>
</organism>
<evidence type="ECO:0000256" key="3">
    <source>
        <dbReference type="ARBA" id="ARBA00012953"/>
    </source>
</evidence>
<dbReference type="PANTHER" id="PTHR37311:SF1">
    <property type="entry name" value="2-PHOSPHOSULFOLACTATE PHOSPHATASE-RELATED"/>
    <property type="match status" value="1"/>
</dbReference>
<reference evidence="8 9" key="1">
    <citation type="submission" date="2017-12" db="EMBL/GenBank/DDBJ databases">
        <title>Taxonomic description and draft genome of Pradoshia cofamensis Gen. nov., sp. nov., a thermotolerant bacillale isolated from anterior gut of earthworm Eisenia fetida.</title>
        <authorList>
            <person name="Saha T."/>
            <person name="Chakraborty R."/>
        </authorList>
    </citation>
    <scope>NUCLEOTIDE SEQUENCE [LARGE SCALE GENOMIC DNA]</scope>
    <source>
        <strain evidence="8 9">EAG3</strain>
    </source>
</reference>
<dbReference type="GO" id="GO:0050532">
    <property type="term" value="F:2-phosphosulfolactate phosphatase activity"/>
    <property type="evidence" value="ECO:0007669"/>
    <property type="project" value="UniProtKB-EC"/>
</dbReference>
<dbReference type="SUPFAM" id="SSF142823">
    <property type="entry name" value="ComB-like"/>
    <property type="match status" value="1"/>
</dbReference>
<protein>
    <recommendedName>
        <fullName evidence="4">Probable 2-phosphosulfolactate phosphatase</fullName>
        <ecNumber evidence="3">3.1.3.71</ecNumber>
    </recommendedName>
</protein>
<evidence type="ECO:0000256" key="1">
    <source>
        <dbReference type="ARBA" id="ARBA00001946"/>
    </source>
</evidence>
<name>A0A2S7MY96_9BACI</name>
<dbReference type="RefSeq" id="WP_104849849.1">
    <property type="nucleotide sequence ID" value="NZ_PKOZ01000007.1"/>
</dbReference>
<accession>A0A2S7MY96</accession>
<proteinExistence type="inferred from homology"/>
<evidence type="ECO:0000256" key="4">
    <source>
        <dbReference type="ARBA" id="ARBA00021948"/>
    </source>
</evidence>
<dbReference type="EC" id="3.1.3.71" evidence="3"/>
<keyword evidence="6" id="KW-0460">Magnesium</keyword>
<comment type="caution">
    <text evidence="8">The sequence shown here is derived from an EMBL/GenBank/DDBJ whole genome shotgun (WGS) entry which is preliminary data.</text>
</comment>
<gene>
    <name evidence="8" type="ORF">CYL18_12465</name>
</gene>
<evidence type="ECO:0000256" key="6">
    <source>
        <dbReference type="ARBA" id="ARBA00022842"/>
    </source>
</evidence>
<sequence>MVKIQLLIRKEDISAEKIAEGEKIAIVLDVLLATTTIVSALKEGAREVIPVLNPDEAKRVSKSFKNDDRLMAGEVNAGPIEGFIYPSPSEIKRKIKGKALILSTTNGTVALRMAADAKRVYIASLLNNASTAKHISETHKEETIIIVCSGNSGELSLEDFYGAGHLISCFEQSIGKLDLNDAAKAAAAIFKQGDKNPYEQLSNSYVGQLILNYGFNEDLKLAASIGAAEIIAVLKGERVVAEHTGELKS</sequence>
<evidence type="ECO:0000256" key="2">
    <source>
        <dbReference type="ARBA" id="ARBA00009997"/>
    </source>
</evidence>
<dbReference type="GO" id="GO:0050545">
    <property type="term" value="F:sulfopyruvate decarboxylase activity"/>
    <property type="evidence" value="ECO:0007669"/>
    <property type="project" value="TreeGrafter"/>
</dbReference>
<comment type="cofactor">
    <cofactor evidence="1">
        <name>Mg(2+)</name>
        <dbReference type="ChEBI" id="CHEBI:18420"/>
    </cofactor>
</comment>
<keyword evidence="9" id="KW-1185">Reference proteome</keyword>
<dbReference type="AlphaFoldDB" id="A0A2S7MY96"/>
<dbReference type="PANTHER" id="PTHR37311">
    <property type="entry name" value="2-PHOSPHOSULFOLACTATE PHOSPHATASE-RELATED"/>
    <property type="match status" value="1"/>
</dbReference>